<comment type="caution">
    <text evidence="3">The sequence shown here is derived from an EMBL/GenBank/DDBJ whole genome shotgun (WGS) entry which is preliminary data.</text>
</comment>
<dbReference type="SUPFAM" id="SSF48452">
    <property type="entry name" value="TPR-like"/>
    <property type="match status" value="1"/>
</dbReference>
<evidence type="ECO:0000256" key="2">
    <source>
        <dbReference type="SAM" id="SignalP"/>
    </source>
</evidence>
<name>G9WLD3_9FIRM</name>
<sequence>MKKKIYFALLTMGLSLNLFACKNEVKAYRMEGITALEKGEAEKALENFDLALEKSKGRVGTLQYDILAYKVEAEIQLGKLNEAEENLKNLGTLSGKSYEKLQNLISAKKLIVSAGNALNENDLESARSALDEAKEKGLTADRELEYNEAVYLEKNGEWQKAYDSFSQYCNRYPEDTEAARELTFLENRVKALGANPLLSATEQRTGKRHHKYVRKNRVKKPAPSPWD</sequence>
<dbReference type="RefSeq" id="WP_009534016.1">
    <property type="nucleotide sequence ID" value="NZ_KE148312.1"/>
</dbReference>
<dbReference type="PATRIC" id="fig|796943.3.peg.521"/>
<feature type="compositionally biased region" description="Basic residues" evidence="1">
    <location>
        <begin position="206"/>
        <end position="220"/>
    </location>
</feature>
<keyword evidence="4" id="KW-1185">Reference proteome</keyword>
<evidence type="ECO:0000313" key="4">
    <source>
        <dbReference type="Proteomes" id="UP000018461"/>
    </source>
</evidence>
<keyword evidence="2" id="KW-0732">Signal</keyword>
<evidence type="ECO:0000256" key="1">
    <source>
        <dbReference type="SAM" id="MobiDB-lite"/>
    </source>
</evidence>
<dbReference type="Proteomes" id="UP000018461">
    <property type="component" value="Unassembled WGS sequence"/>
</dbReference>
<gene>
    <name evidence="3" type="ORF">HMPREF9625_00142</name>
</gene>
<dbReference type="STRING" id="796943.HMPREF9625_00142"/>
<reference evidence="3" key="2">
    <citation type="submission" date="2013-03" db="EMBL/GenBank/DDBJ databases">
        <title>The Genome Sequence of Oribacterium sp. ACB1.</title>
        <authorList>
            <consortium name="The Broad Institute Genomics Platform"/>
            <consortium name="The Broad Institute Genome Sequencing Center for Infectious Disease"/>
            <person name="Earl A."/>
            <person name="Ward D."/>
            <person name="Feldgarden M."/>
            <person name="Gevers D."/>
            <person name="Sizova M."/>
            <person name="Hazen A."/>
            <person name="Epstein S."/>
            <person name="Walker B."/>
            <person name="Young S."/>
            <person name="Zeng Q."/>
            <person name="Gargeya S."/>
            <person name="Fitzgerald M."/>
            <person name="Haas B."/>
            <person name="Abouelleil A."/>
            <person name="Allen A.W."/>
            <person name="Alvarado L."/>
            <person name="Arachchi H.M."/>
            <person name="Berlin A.M."/>
            <person name="Chapman S.B."/>
            <person name="Gainer-Dewar J."/>
            <person name="Goldberg J."/>
            <person name="Griggs A."/>
            <person name="Gujja S."/>
            <person name="Hansen M."/>
            <person name="Howarth C."/>
            <person name="Imamovic A."/>
            <person name="Ireland A."/>
            <person name="Larimer J."/>
            <person name="McCowan C."/>
            <person name="Murphy C."/>
            <person name="Pearson M."/>
            <person name="Poon T.W."/>
            <person name="Priest M."/>
            <person name="Roberts A."/>
            <person name="Saif S."/>
            <person name="Shea T."/>
            <person name="Sisk P."/>
            <person name="Sykes S."/>
            <person name="Wortman J."/>
            <person name="Nusbaum C."/>
            <person name="Birren B."/>
        </authorList>
    </citation>
    <scope>NUCLEOTIDE SEQUENCE [LARGE SCALE GENOMIC DNA]</scope>
    <source>
        <strain evidence="3">ACB1</strain>
    </source>
</reference>
<dbReference type="HOGENOM" id="CLU_1223741_0_0_9"/>
<organism evidence="3 4">
    <name type="scientific">Oribacterium parvum ACB1</name>
    <dbReference type="NCBI Taxonomy" id="796943"/>
    <lineage>
        <taxon>Bacteria</taxon>
        <taxon>Bacillati</taxon>
        <taxon>Bacillota</taxon>
        <taxon>Clostridia</taxon>
        <taxon>Lachnospirales</taxon>
        <taxon>Lachnospiraceae</taxon>
        <taxon>Oribacterium</taxon>
    </lineage>
</organism>
<evidence type="ECO:0000313" key="3">
    <source>
        <dbReference type="EMBL" id="EHL12588.1"/>
    </source>
</evidence>
<dbReference type="InterPro" id="IPR011990">
    <property type="entry name" value="TPR-like_helical_dom_sf"/>
</dbReference>
<dbReference type="Gene3D" id="1.25.40.10">
    <property type="entry name" value="Tetratricopeptide repeat domain"/>
    <property type="match status" value="1"/>
</dbReference>
<feature type="chain" id="PRO_5039690087" evidence="2">
    <location>
        <begin position="21"/>
        <end position="227"/>
    </location>
</feature>
<accession>G9WLD3</accession>
<reference evidence="3" key="1">
    <citation type="submission" date="2011-08" db="EMBL/GenBank/DDBJ databases">
        <authorList>
            <consortium name="The Broad Institute Genome Sequencing Platform"/>
            <person name="Earl A."/>
            <person name="Ward D."/>
            <person name="Feldgarden M."/>
            <person name="Gevers D."/>
            <person name="Sizova M."/>
            <person name="Hazen A."/>
            <person name="Epstein S."/>
            <person name="Young S.K."/>
            <person name="Zeng Q."/>
            <person name="Gargeya S."/>
            <person name="Fitzgerald M."/>
            <person name="Haas B."/>
            <person name="Abouelleil A."/>
            <person name="Alvarado L."/>
            <person name="Arachchi H.M."/>
            <person name="Berlin A."/>
            <person name="Brown A."/>
            <person name="Chapman S.B."/>
            <person name="Chen Z."/>
            <person name="Dunbar C."/>
            <person name="Freedman E."/>
            <person name="Gearin G."/>
            <person name="Gellesch M."/>
            <person name="Goldberg J."/>
            <person name="Griggs A."/>
            <person name="Gujja S."/>
            <person name="Heiman D."/>
            <person name="Howarth C."/>
            <person name="Larson L."/>
            <person name="Lui A."/>
            <person name="MacDonald P.J.P."/>
            <person name="Montmayeur A."/>
            <person name="Murphy C."/>
            <person name="Neiman D."/>
            <person name="Pearson M."/>
            <person name="Priest M."/>
            <person name="Roberts A."/>
            <person name="Saif S."/>
            <person name="Shea T."/>
            <person name="Shenoy N."/>
            <person name="Sisk P."/>
            <person name="Stolte C."/>
            <person name="Sykes S."/>
            <person name="Wortman J."/>
            <person name="Nusbaum C."/>
            <person name="Birren B."/>
        </authorList>
    </citation>
    <scope>NUCLEOTIDE SEQUENCE</scope>
    <source>
        <strain evidence="3">ACB1</strain>
    </source>
</reference>
<proteinExistence type="predicted"/>
<protein>
    <submittedName>
        <fullName evidence="3">Uncharacterized protein</fullName>
    </submittedName>
</protein>
<feature type="region of interest" description="Disordered" evidence="1">
    <location>
        <begin position="202"/>
        <end position="227"/>
    </location>
</feature>
<dbReference type="EMBL" id="AFZC02000003">
    <property type="protein sequence ID" value="EHL12588.1"/>
    <property type="molecule type" value="Genomic_DNA"/>
</dbReference>
<feature type="signal peptide" evidence="2">
    <location>
        <begin position="1"/>
        <end position="20"/>
    </location>
</feature>
<dbReference type="AlphaFoldDB" id="G9WLD3"/>